<sequence>MKVKQVITIVLSAMLGIEVMAADSKPALVYSRPSAKWMGALPLGNGRLGAMVYGGTDVETIALNEVTMWSGQPDPEANNLCGPDRLREMREAFLSGDYKRGNDLGWQYLCGHGKSFGTNLPFGDLLIGTVGGDVSGYRRELALDEAVARVGFVCGGTRFSREYFASNPAQALVVRYTADKAHALSATVSMRMLRHSEVTARANQIDITGDARFDKNGEGGVRFRGIVRVMADGGSVRAVGDRLVVDRADAMTIIVDIRTDFQNLNYRSQCLNTVETAASRPYDELKREHVADFKAIFDRMDIDLGRPTTDANTTDEMFAEAHKGLSNPAFDALFFKYGRYMQISSSRENSPLPSNLQGIWNDNLACNMPWTCDYHLDINIQQNYWSANIANMAETNAPLFTYIGLLAKYGSVTARKMYGCGGWVAHTINNVWGDTAPGSACSWAMNVTAGAWMATHLWTHYEYTLDKDYLREVGYPLLKETAQFFVDYMVEDPKTGYLLSGPSISPENGFRGADGRGYSLSMMPTIDRAVIYDIYNACIQSAKILGIDDDFSRRLQRDIKKLPPLRLLDNGELAEWYLDVVRDDPSHRHASHLLALYPFGQISPFKTPGLAEGCRLFLENQTSHANWEDTEWTRGNNINFYARLLDGEKAYESLKGLYTGFMRENLMTVSPAGIAGAESDIFSFDATEAAVAGVCEMLLQSYDGMLNFLPALPKAWKNGSIKGVCARGGIEADFAWKNRKVVSATLRSRVDQTVSVRVNGKEKTVELKAGVPFTLL</sequence>
<feature type="domain" description="Alpha fucosidase A-like C-terminal" evidence="3">
    <location>
        <begin position="700"/>
        <end position="763"/>
    </location>
</feature>
<dbReference type="InterPro" id="IPR013780">
    <property type="entry name" value="Glyco_hydro_b"/>
</dbReference>
<evidence type="ECO:0000313" key="6">
    <source>
        <dbReference type="Proteomes" id="UP000764045"/>
    </source>
</evidence>
<dbReference type="Pfam" id="PF21307">
    <property type="entry name" value="Glyco_hydro_95_C"/>
    <property type="match status" value="1"/>
</dbReference>
<dbReference type="Gene3D" id="2.70.98.50">
    <property type="entry name" value="putative glycoside hydrolase family protein from bacillus halodurans"/>
    <property type="match status" value="1"/>
</dbReference>
<comment type="caution">
    <text evidence="5">The sequence shown here is derived from an EMBL/GenBank/DDBJ whole genome shotgun (WGS) entry which is preliminary data.</text>
</comment>
<dbReference type="SUPFAM" id="SSF48208">
    <property type="entry name" value="Six-hairpin glycosidases"/>
    <property type="match status" value="1"/>
</dbReference>
<protein>
    <submittedName>
        <fullName evidence="5">Glycoside hydrolase N-terminal domain-containing protein</fullName>
    </submittedName>
</protein>
<feature type="domain" description="Glycosyl hydrolase family 95 catalytic" evidence="4">
    <location>
        <begin position="282"/>
        <end position="698"/>
    </location>
</feature>
<proteinExistence type="predicted"/>
<evidence type="ECO:0000313" key="5">
    <source>
        <dbReference type="EMBL" id="MBM6660948.1"/>
    </source>
</evidence>
<evidence type="ECO:0000259" key="2">
    <source>
        <dbReference type="Pfam" id="PF14498"/>
    </source>
</evidence>
<accession>A0A938WMR1</accession>
<feature type="chain" id="PRO_5037015012" evidence="1">
    <location>
        <begin position="22"/>
        <end position="776"/>
    </location>
</feature>
<dbReference type="Gene3D" id="1.50.10.10">
    <property type="match status" value="1"/>
</dbReference>
<evidence type="ECO:0000256" key="1">
    <source>
        <dbReference type="SAM" id="SignalP"/>
    </source>
</evidence>
<dbReference type="Pfam" id="PF14498">
    <property type="entry name" value="Glyco_hyd_65N_2"/>
    <property type="match status" value="1"/>
</dbReference>
<dbReference type="InterPro" id="IPR054363">
    <property type="entry name" value="GH95_cat"/>
</dbReference>
<dbReference type="GO" id="GO:0004560">
    <property type="term" value="F:alpha-L-fucosidase activity"/>
    <property type="evidence" value="ECO:0007669"/>
    <property type="project" value="InterPro"/>
</dbReference>
<dbReference type="InterPro" id="IPR008928">
    <property type="entry name" value="6-hairpin_glycosidase_sf"/>
</dbReference>
<dbReference type="GO" id="GO:0005975">
    <property type="term" value="P:carbohydrate metabolic process"/>
    <property type="evidence" value="ECO:0007669"/>
    <property type="project" value="InterPro"/>
</dbReference>
<keyword evidence="5" id="KW-0378">Hydrolase</keyword>
<keyword evidence="1" id="KW-0732">Signal</keyword>
<reference evidence="5 6" key="1">
    <citation type="journal article" date="2021" name="Sci. Rep.">
        <title>The distribution of antibiotic resistance genes in chicken gut microbiota commensals.</title>
        <authorList>
            <person name="Juricova H."/>
            <person name="Matiasovicova J."/>
            <person name="Kubasova T."/>
            <person name="Cejkova D."/>
            <person name="Rychlik I."/>
        </authorList>
    </citation>
    <scope>NUCLEOTIDE SEQUENCE [LARGE SCALE GENOMIC DNA]</scope>
    <source>
        <strain evidence="5 6">An819</strain>
    </source>
</reference>
<evidence type="ECO:0000259" key="4">
    <source>
        <dbReference type="Pfam" id="PF22124"/>
    </source>
</evidence>
<dbReference type="PANTHER" id="PTHR31084">
    <property type="entry name" value="ALPHA-L-FUCOSIDASE 2"/>
    <property type="match status" value="1"/>
</dbReference>
<dbReference type="InterPro" id="IPR049053">
    <property type="entry name" value="AFCA-like_C"/>
</dbReference>
<organism evidence="5 6">
    <name type="scientific">Marseilla massiliensis</name>
    <dbReference type="NCBI Taxonomy" id="1841864"/>
    <lineage>
        <taxon>Bacteria</taxon>
        <taxon>Pseudomonadati</taxon>
        <taxon>Bacteroidota</taxon>
        <taxon>Bacteroidia</taxon>
        <taxon>Bacteroidales</taxon>
        <taxon>Prevotellaceae</taxon>
        <taxon>Marseilla</taxon>
    </lineage>
</organism>
<dbReference type="AlphaFoldDB" id="A0A938WMR1"/>
<dbReference type="PIRSF" id="PIRSF007663">
    <property type="entry name" value="UCP007663"/>
    <property type="match status" value="1"/>
</dbReference>
<dbReference type="InterPro" id="IPR016518">
    <property type="entry name" value="Alpha-L-fucosidase"/>
</dbReference>
<dbReference type="Gene3D" id="2.60.40.1180">
    <property type="entry name" value="Golgi alpha-mannosidase II"/>
    <property type="match status" value="1"/>
</dbReference>
<dbReference type="RefSeq" id="WP_205108211.1">
    <property type="nucleotide sequence ID" value="NZ_JACJJL010000005.1"/>
</dbReference>
<dbReference type="InterPro" id="IPR012341">
    <property type="entry name" value="6hp_glycosidase-like_sf"/>
</dbReference>
<dbReference type="PANTHER" id="PTHR31084:SF0">
    <property type="entry name" value="ALPHA-L-FUCOSIDASE 2"/>
    <property type="match status" value="1"/>
</dbReference>
<dbReference type="Proteomes" id="UP000764045">
    <property type="component" value="Unassembled WGS sequence"/>
</dbReference>
<dbReference type="Pfam" id="PF22124">
    <property type="entry name" value="Glyco_hydro_95_cat"/>
    <property type="match status" value="1"/>
</dbReference>
<feature type="signal peptide" evidence="1">
    <location>
        <begin position="1"/>
        <end position="21"/>
    </location>
</feature>
<gene>
    <name evidence="5" type="ORF">H6B30_04120</name>
</gene>
<dbReference type="EMBL" id="JACJJL010000005">
    <property type="protein sequence ID" value="MBM6660948.1"/>
    <property type="molecule type" value="Genomic_DNA"/>
</dbReference>
<keyword evidence="6" id="KW-1185">Reference proteome</keyword>
<feature type="domain" description="Glycosyl hydrolase family 95 N-terminal" evidence="2">
    <location>
        <begin position="28"/>
        <end position="263"/>
    </location>
</feature>
<dbReference type="InterPro" id="IPR027414">
    <property type="entry name" value="GH95_N_dom"/>
</dbReference>
<name>A0A938WMR1_9BACT</name>
<evidence type="ECO:0000259" key="3">
    <source>
        <dbReference type="Pfam" id="PF21307"/>
    </source>
</evidence>